<dbReference type="CDD" id="cd06152">
    <property type="entry name" value="YjgF_YER057c_UK114_like_4"/>
    <property type="match status" value="1"/>
</dbReference>
<dbReference type="AlphaFoldDB" id="A0A9P8VZF6"/>
<accession>A0A9P8VZF6</accession>
<dbReference type="Pfam" id="PF01042">
    <property type="entry name" value="Ribonuc_L-PSP"/>
    <property type="match status" value="1"/>
</dbReference>
<dbReference type="PANTHER" id="PTHR43857:SF1">
    <property type="entry name" value="YJGH FAMILY PROTEIN"/>
    <property type="match status" value="1"/>
</dbReference>
<dbReference type="Gene3D" id="3.30.1330.40">
    <property type="entry name" value="RutC-like"/>
    <property type="match status" value="1"/>
</dbReference>
<dbReference type="Proteomes" id="UP000777438">
    <property type="component" value="Unassembled WGS sequence"/>
</dbReference>
<sequence length="148" mass="16268">MSHLKFYNYSRAGEWASENFGYSQAVRVGDRIECSGQGGWKFPKEGPVSLVDTFPKDIKEEIDQAFVNVDAALKAAGGKGWSQVFRVNSYHIGLSDAISGMMAENFKKWMPDHQPLWTEIGVAKLGADGMNVEIEVSAHDPEGATKAK</sequence>
<protein>
    <submittedName>
        <fullName evidence="1">Endoribonuclease L-PSP/chorismate mutase-like protein</fullName>
    </submittedName>
</protein>
<evidence type="ECO:0000313" key="2">
    <source>
        <dbReference type="Proteomes" id="UP000777438"/>
    </source>
</evidence>
<gene>
    <name evidence="1" type="ORF">B0T10DRAFT_540254</name>
</gene>
<dbReference type="PANTHER" id="PTHR43857">
    <property type="entry name" value="BLR7761 PROTEIN"/>
    <property type="match status" value="1"/>
</dbReference>
<proteinExistence type="predicted"/>
<organism evidence="1 2">
    <name type="scientific">Thelonectria olida</name>
    <dbReference type="NCBI Taxonomy" id="1576542"/>
    <lineage>
        <taxon>Eukaryota</taxon>
        <taxon>Fungi</taxon>
        <taxon>Dikarya</taxon>
        <taxon>Ascomycota</taxon>
        <taxon>Pezizomycotina</taxon>
        <taxon>Sordariomycetes</taxon>
        <taxon>Hypocreomycetidae</taxon>
        <taxon>Hypocreales</taxon>
        <taxon>Nectriaceae</taxon>
        <taxon>Thelonectria</taxon>
    </lineage>
</organism>
<reference evidence="1 2" key="1">
    <citation type="journal article" date="2021" name="Nat. Commun.">
        <title>Genetic determinants of endophytism in the Arabidopsis root mycobiome.</title>
        <authorList>
            <person name="Mesny F."/>
            <person name="Miyauchi S."/>
            <person name="Thiergart T."/>
            <person name="Pickel B."/>
            <person name="Atanasova L."/>
            <person name="Karlsson M."/>
            <person name="Huettel B."/>
            <person name="Barry K.W."/>
            <person name="Haridas S."/>
            <person name="Chen C."/>
            <person name="Bauer D."/>
            <person name="Andreopoulos W."/>
            <person name="Pangilinan J."/>
            <person name="LaButti K."/>
            <person name="Riley R."/>
            <person name="Lipzen A."/>
            <person name="Clum A."/>
            <person name="Drula E."/>
            <person name="Henrissat B."/>
            <person name="Kohler A."/>
            <person name="Grigoriev I.V."/>
            <person name="Martin F.M."/>
            <person name="Hacquard S."/>
        </authorList>
    </citation>
    <scope>NUCLEOTIDE SEQUENCE [LARGE SCALE GENOMIC DNA]</scope>
    <source>
        <strain evidence="1 2">MPI-CAGE-CH-0241</strain>
    </source>
</reference>
<name>A0A9P8VZF6_9HYPO</name>
<evidence type="ECO:0000313" key="1">
    <source>
        <dbReference type="EMBL" id="KAH6880746.1"/>
    </source>
</evidence>
<dbReference type="OrthoDB" id="309640at2759"/>
<keyword evidence="2" id="KW-1185">Reference proteome</keyword>
<dbReference type="InterPro" id="IPR035959">
    <property type="entry name" value="RutC-like_sf"/>
</dbReference>
<comment type="caution">
    <text evidence="1">The sequence shown here is derived from an EMBL/GenBank/DDBJ whole genome shotgun (WGS) entry which is preliminary data.</text>
</comment>
<dbReference type="InterPro" id="IPR006175">
    <property type="entry name" value="YjgF/YER057c/UK114"/>
</dbReference>
<dbReference type="SUPFAM" id="SSF55298">
    <property type="entry name" value="YjgF-like"/>
    <property type="match status" value="1"/>
</dbReference>
<dbReference type="EMBL" id="JAGPYM010000025">
    <property type="protein sequence ID" value="KAH6880746.1"/>
    <property type="molecule type" value="Genomic_DNA"/>
</dbReference>